<dbReference type="PANTHER" id="PTHR11839:SF18">
    <property type="entry name" value="NUDIX HYDROLASE DOMAIN-CONTAINING PROTEIN"/>
    <property type="match status" value="1"/>
</dbReference>
<evidence type="ECO:0000256" key="2">
    <source>
        <dbReference type="ARBA" id="ARBA00022801"/>
    </source>
</evidence>
<organism evidence="4 5">
    <name type="scientific">Hyperthermus butylicus (strain DSM 5456 / JCM 9403 / PLM1-5)</name>
    <dbReference type="NCBI Taxonomy" id="415426"/>
    <lineage>
        <taxon>Archaea</taxon>
        <taxon>Thermoproteota</taxon>
        <taxon>Thermoprotei</taxon>
        <taxon>Desulfurococcales</taxon>
        <taxon>Pyrodictiaceae</taxon>
        <taxon>Hyperthermus</taxon>
    </lineage>
</organism>
<dbReference type="CDD" id="cd03424">
    <property type="entry name" value="NUDIX_ADPRase_Nudt5_UGPPase_Nudt14"/>
    <property type="match status" value="1"/>
</dbReference>
<evidence type="ECO:0000313" key="4">
    <source>
        <dbReference type="EMBL" id="ABM80041.1"/>
    </source>
</evidence>
<sequence length="176" mass="19995">MAAERRVEELCRGRRLVLARIYDVVKGSVKAFDALLHPGAVAVVAEENGRILLEKQYRPVVGEWLYEIPAGTLEPGEEPEETARRELVEETGYEPGWLKRLVEFYTSPGVSTEKLVVFAAGDLRWRGQKLEEDELIEVEWVKLEEALEMIRGGVIRDAKSIIGILYYHAGRVMGWL</sequence>
<dbReference type="STRING" id="415426.Hbut_0169"/>
<dbReference type="AlphaFoldDB" id="A2BJ80"/>
<evidence type="ECO:0000259" key="3">
    <source>
        <dbReference type="PROSITE" id="PS51462"/>
    </source>
</evidence>
<dbReference type="EMBL" id="CP000493">
    <property type="protein sequence ID" value="ABM80041.1"/>
    <property type="molecule type" value="Genomic_DNA"/>
</dbReference>
<evidence type="ECO:0000313" key="5">
    <source>
        <dbReference type="Proteomes" id="UP000002593"/>
    </source>
</evidence>
<dbReference type="GO" id="GO:0006753">
    <property type="term" value="P:nucleoside phosphate metabolic process"/>
    <property type="evidence" value="ECO:0007669"/>
    <property type="project" value="TreeGrafter"/>
</dbReference>
<dbReference type="Pfam" id="PF00293">
    <property type="entry name" value="NUDIX"/>
    <property type="match status" value="1"/>
</dbReference>
<dbReference type="PROSITE" id="PS51462">
    <property type="entry name" value="NUDIX"/>
    <property type="match status" value="1"/>
</dbReference>
<dbReference type="PRINTS" id="PR00502">
    <property type="entry name" value="NUDIXFAMILY"/>
</dbReference>
<dbReference type="Gene3D" id="3.90.79.10">
    <property type="entry name" value="Nucleoside Triphosphate Pyrophosphohydrolase"/>
    <property type="match status" value="1"/>
</dbReference>
<keyword evidence="5" id="KW-1185">Reference proteome</keyword>
<dbReference type="GO" id="GO:0047631">
    <property type="term" value="F:ADP-ribose diphosphatase activity"/>
    <property type="evidence" value="ECO:0007669"/>
    <property type="project" value="UniProtKB-EC"/>
</dbReference>
<keyword evidence="2 4" id="KW-0378">Hydrolase</keyword>
<dbReference type="EnsemblBacteria" id="ABM80041">
    <property type="protein sequence ID" value="ABM80041"/>
    <property type="gene ID" value="Hbut_0169"/>
</dbReference>
<dbReference type="InterPro" id="IPR015797">
    <property type="entry name" value="NUDIX_hydrolase-like_dom_sf"/>
</dbReference>
<protein>
    <submittedName>
        <fullName evidence="4">ADP-ribose pyrophosphatase</fullName>
        <ecNumber evidence="4">3.6.1.13</ecNumber>
    </submittedName>
</protein>
<dbReference type="GeneID" id="4781605"/>
<dbReference type="PANTHER" id="PTHR11839">
    <property type="entry name" value="UDP/ADP-SUGAR PYROPHOSPHATASE"/>
    <property type="match status" value="1"/>
</dbReference>
<name>A2BJ80_HYPBU</name>
<dbReference type="RefSeq" id="WP_011821358.1">
    <property type="nucleotide sequence ID" value="NC_008818.1"/>
</dbReference>
<dbReference type="Proteomes" id="UP000002593">
    <property type="component" value="Chromosome"/>
</dbReference>
<dbReference type="InterPro" id="IPR020084">
    <property type="entry name" value="NUDIX_hydrolase_CS"/>
</dbReference>
<dbReference type="GO" id="GO:0019693">
    <property type="term" value="P:ribose phosphate metabolic process"/>
    <property type="evidence" value="ECO:0007669"/>
    <property type="project" value="TreeGrafter"/>
</dbReference>
<comment type="cofactor">
    <cofactor evidence="1">
        <name>Mg(2+)</name>
        <dbReference type="ChEBI" id="CHEBI:18420"/>
    </cofactor>
</comment>
<accession>A2BJ80</accession>
<dbReference type="SUPFAM" id="SSF55811">
    <property type="entry name" value="Nudix"/>
    <property type="match status" value="1"/>
</dbReference>
<evidence type="ECO:0000256" key="1">
    <source>
        <dbReference type="ARBA" id="ARBA00001946"/>
    </source>
</evidence>
<dbReference type="InterPro" id="IPR020476">
    <property type="entry name" value="Nudix_hydrolase"/>
</dbReference>
<dbReference type="PROSITE" id="PS00893">
    <property type="entry name" value="NUDIX_BOX"/>
    <property type="match status" value="1"/>
</dbReference>
<dbReference type="eggNOG" id="arCOG01073">
    <property type="taxonomic scope" value="Archaea"/>
</dbReference>
<proteinExistence type="predicted"/>
<feature type="domain" description="Nudix hydrolase" evidence="3">
    <location>
        <begin position="35"/>
        <end position="163"/>
    </location>
</feature>
<dbReference type="EC" id="3.6.1.13" evidence="4"/>
<gene>
    <name evidence="4" type="ordered locus">Hbut_0169</name>
</gene>
<reference evidence="4 5" key="1">
    <citation type="journal article" date="2007" name="Archaea">
        <title>The genome of Hyperthermus butylicus: a sulfur-reducing, peptide fermenting, neutrophilic Crenarchaeote growing up to 108 degrees C.</title>
        <authorList>
            <person name="Brugger K."/>
            <person name="Chen L."/>
            <person name="Stark M."/>
            <person name="Zibat A."/>
            <person name="Redder P."/>
            <person name="Ruepp A."/>
            <person name="Awayez M."/>
            <person name="She Q."/>
            <person name="Garrett R.A."/>
            <person name="Klenk H.P."/>
        </authorList>
    </citation>
    <scope>NUCLEOTIDE SEQUENCE [LARGE SCALE GENOMIC DNA]</scope>
    <source>
        <strain evidence="5">DSM 5456 / JCM 9403 / PLM1-5</strain>
    </source>
</reference>
<dbReference type="HOGENOM" id="CLU_062658_5_2_2"/>
<dbReference type="InterPro" id="IPR000086">
    <property type="entry name" value="NUDIX_hydrolase_dom"/>
</dbReference>
<dbReference type="KEGG" id="hbu:Hbut_0169"/>